<sequence length="370" mass="43242">MVFNHILRRTVRTAFLAALVILGIYHFSATTDHVLQPALFNSASGGSRRLSLQDAAPICRKHGFAPYRQPGRKVFDLFPFNVELDWLDIRLNTLAAHVDYFVIVEGRNTFTNLPKPAILERNWDNFTAFHPQMLHYVVEDPIDSTRTWDHEDFFRNALLYKTFPHFRGGQKQANDGDVIIVSDIDEIPKQETVELLRHCDFPARLTLRSHFYYYSFQWLHRGEQWAHPQATVFRGLKNTISPVDLRNGEGGPLWPFLPFVQPLKRWWQKTDLWGSTWHCSSCFATIKDMRTKMESFSHTPWNTEENRDAKTMVERVRNGIDMFGRETEIYDKVENNPDVPSYILANQEQYGYLLDRDGQEAAFKDYSSFI</sequence>
<accession>A0AAJ0DDE6</accession>
<gene>
    <name evidence="1" type="ORF">LTR09_006893</name>
</gene>
<dbReference type="GO" id="GO:0016020">
    <property type="term" value="C:membrane"/>
    <property type="evidence" value="ECO:0007669"/>
    <property type="project" value="InterPro"/>
</dbReference>
<keyword evidence="2" id="KW-1185">Reference proteome</keyword>
<evidence type="ECO:0000313" key="2">
    <source>
        <dbReference type="Proteomes" id="UP001271007"/>
    </source>
</evidence>
<organism evidence="1 2">
    <name type="scientific">Extremus antarcticus</name>
    <dbReference type="NCBI Taxonomy" id="702011"/>
    <lineage>
        <taxon>Eukaryota</taxon>
        <taxon>Fungi</taxon>
        <taxon>Dikarya</taxon>
        <taxon>Ascomycota</taxon>
        <taxon>Pezizomycotina</taxon>
        <taxon>Dothideomycetes</taxon>
        <taxon>Dothideomycetidae</taxon>
        <taxon>Mycosphaerellales</taxon>
        <taxon>Extremaceae</taxon>
        <taxon>Extremus</taxon>
    </lineage>
</organism>
<dbReference type="EMBL" id="JAWDJX010000023">
    <property type="protein sequence ID" value="KAK3051939.1"/>
    <property type="molecule type" value="Genomic_DNA"/>
</dbReference>
<dbReference type="Pfam" id="PF04724">
    <property type="entry name" value="Glyco_transf_17"/>
    <property type="match status" value="2"/>
</dbReference>
<dbReference type="Proteomes" id="UP001271007">
    <property type="component" value="Unassembled WGS sequence"/>
</dbReference>
<comment type="caution">
    <text evidence="1">The sequence shown here is derived from an EMBL/GenBank/DDBJ whole genome shotgun (WGS) entry which is preliminary data.</text>
</comment>
<evidence type="ECO:0000313" key="1">
    <source>
        <dbReference type="EMBL" id="KAK3051939.1"/>
    </source>
</evidence>
<dbReference type="AlphaFoldDB" id="A0AAJ0DDE6"/>
<dbReference type="InterPro" id="IPR006813">
    <property type="entry name" value="Glyco_trans_17"/>
</dbReference>
<reference evidence="1" key="1">
    <citation type="submission" date="2023-04" db="EMBL/GenBank/DDBJ databases">
        <title>Black Yeasts Isolated from many extreme environments.</title>
        <authorList>
            <person name="Coleine C."/>
            <person name="Stajich J.E."/>
            <person name="Selbmann L."/>
        </authorList>
    </citation>
    <scope>NUCLEOTIDE SEQUENCE</scope>
    <source>
        <strain evidence="1">CCFEE 5312</strain>
    </source>
</reference>
<dbReference type="PANTHER" id="PTHR12224">
    <property type="entry name" value="BETA-1,4-MANNOSYL-GLYCOPROTEIN BETA-1,4-N-ACETYLGLUCOSAMINYL-TRANSFERASE"/>
    <property type="match status" value="1"/>
</dbReference>
<dbReference type="GO" id="GO:0003830">
    <property type="term" value="F:beta-1,4-mannosylglycoprotein 4-beta-N-acetylglucosaminyltransferase activity"/>
    <property type="evidence" value="ECO:0007669"/>
    <property type="project" value="InterPro"/>
</dbReference>
<dbReference type="GO" id="GO:0006044">
    <property type="term" value="P:N-acetylglucosamine metabolic process"/>
    <property type="evidence" value="ECO:0007669"/>
    <property type="project" value="TreeGrafter"/>
</dbReference>
<dbReference type="PANTHER" id="PTHR12224:SF0">
    <property type="entry name" value="BETA-1,4-MANNOSYL-GLYCOPROTEIN 4-BETA-N-ACETYLGLUCOSAMINYLTRANSFERASE"/>
    <property type="match status" value="1"/>
</dbReference>
<proteinExistence type="predicted"/>
<name>A0AAJ0DDE6_9PEZI</name>
<protein>
    <submittedName>
        <fullName evidence="1">Uncharacterized protein</fullName>
    </submittedName>
</protein>